<dbReference type="Pfam" id="PF00651">
    <property type="entry name" value="BTB"/>
    <property type="match status" value="1"/>
</dbReference>
<comment type="function">
    <text evidence="1">May be involved in transcriptional regulation.</text>
</comment>
<dbReference type="InterPro" id="IPR013087">
    <property type="entry name" value="Znf_C2H2_type"/>
</dbReference>
<evidence type="ECO:0000256" key="11">
    <source>
        <dbReference type="PROSITE-ProRule" id="PRU00042"/>
    </source>
</evidence>
<dbReference type="GeneID" id="117667841"/>
<organism evidence="16 17">
    <name type="scientific">Pantherophis guttatus</name>
    <name type="common">Corn snake</name>
    <name type="synonym">Elaphe guttata</name>
    <dbReference type="NCBI Taxonomy" id="94885"/>
    <lineage>
        <taxon>Eukaryota</taxon>
        <taxon>Metazoa</taxon>
        <taxon>Chordata</taxon>
        <taxon>Craniata</taxon>
        <taxon>Vertebrata</taxon>
        <taxon>Euteleostomi</taxon>
        <taxon>Lepidosauria</taxon>
        <taxon>Squamata</taxon>
        <taxon>Bifurcata</taxon>
        <taxon>Unidentata</taxon>
        <taxon>Episquamata</taxon>
        <taxon>Toxicofera</taxon>
        <taxon>Serpentes</taxon>
        <taxon>Colubroidea</taxon>
        <taxon>Colubridae</taxon>
        <taxon>Colubrinae</taxon>
        <taxon>Pantherophis</taxon>
    </lineage>
</organism>
<dbReference type="InterPro" id="IPR011333">
    <property type="entry name" value="SKP1/BTB/POZ_sf"/>
</dbReference>
<evidence type="ECO:0000259" key="14">
    <source>
        <dbReference type="PROSITE" id="PS50097"/>
    </source>
</evidence>
<keyword evidence="9" id="KW-0804">Transcription</keyword>
<dbReference type="OMA" id="DEHNTLD"/>
<dbReference type="OrthoDB" id="1405595at2759"/>
<protein>
    <submittedName>
        <fullName evidence="17">Zinc finger and BTB domain-containing protein 12 isoform X1</fullName>
    </submittedName>
</protein>
<name>A0A6P9BZN8_PANGU</name>
<feature type="domain" description="C2H2-type" evidence="15">
    <location>
        <begin position="540"/>
        <end position="567"/>
    </location>
</feature>
<evidence type="ECO:0000256" key="9">
    <source>
        <dbReference type="ARBA" id="ARBA00023163"/>
    </source>
</evidence>
<evidence type="ECO:0000256" key="1">
    <source>
        <dbReference type="ARBA" id="ARBA00003767"/>
    </source>
</evidence>
<dbReference type="InParanoid" id="A0A6P9BZN8"/>
<proteinExistence type="predicted"/>
<dbReference type="SMART" id="SM00355">
    <property type="entry name" value="ZnF_C2H2"/>
    <property type="match status" value="4"/>
</dbReference>
<dbReference type="InterPro" id="IPR000210">
    <property type="entry name" value="BTB/POZ_dom"/>
</dbReference>
<dbReference type="PROSITE" id="PS50097">
    <property type="entry name" value="BTB"/>
    <property type="match status" value="1"/>
</dbReference>
<keyword evidence="3" id="KW-0479">Metal-binding</keyword>
<dbReference type="PANTHER" id="PTHR46105:SF29">
    <property type="entry name" value="ZINC FINGER AND BTB DOMAIN CONTAINING 12"/>
    <property type="match status" value="1"/>
</dbReference>
<evidence type="ECO:0000256" key="8">
    <source>
        <dbReference type="ARBA" id="ARBA00023125"/>
    </source>
</evidence>
<dbReference type="GO" id="GO:0000981">
    <property type="term" value="F:DNA-binding transcription factor activity, RNA polymerase II-specific"/>
    <property type="evidence" value="ECO:0007669"/>
    <property type="project" value="TreeGrafter"/>
</dbReference>
<dbReference type="FunFam" id="3.30.160.60:FF:000624">
    <property type="entry name" value="zinc finger protein 697"/>
    <property type="match status" value="1"/>
</dbReference>
<dbReference type="PROSITE" id="PS50157">
    <property type="entry name" value="ZINC_FINGER_C2H2_2"/>
    <property type="match status" value="3"/>
</dbReference>
<evidence type="ECO:0000256" key="4">
    <source>
        <dbReference type="ARBA" id="ARBA00022737"/>
    </source>
</evidence>
<evidence type="ECO:0000256" key="6">
    <source>
        <dbReference type="ARBA" id="ARBA00022833"/>
    </source>
</evidence>
<dbReference type="Gene3D" id="3.30.160.60">
    <property type="entry name" value="Classic Zinc Finger"/>
    <property type="match status" value="3"/>
</dbReference>
<feature type="signal peptide" evidence="13">
    <location>
        <begin position="1"/>
        <end position="19"/>
    </location>
</feature>
<evidence type="ECO:0000256" key="13">
    <source>
        <dbReference type="SAM" id="SignalP"/>
    </source>
</evidence>
<dbReference type="PANTHER" id="PTHR46105">
    <property type="entry name" value="AGAP004733-PA"/>
    <property type="match status" value="1"/>
</dbReference>
<dbReference type="RefSeq" id="XP_034277343.1">
    <property type="nucleotide sequence ID" value="XM_034421452.2"/>
</dbReference>
<feature type="region of interest" description="Disordered" evidence="12">
    <location>
        <begin position="321"/>
        <end position="401"/>
    </location>
</feature>
<dbReference type="KEGG" id="pgut:117667841"/>
<dbReference type="CTD" id="221527"/>
<keyword evidence="8" id="KW-0238">DNA-binding</keyword>
<dbReference type="GO" id="GO:0005634">
    <property type="term" value="C:nucleus"/>
    <property type="evidence" value="ECO:0007669"/>
    <property type="project" value="UniProtKB-SubCell"/>
</dbReference>
<evidence type="ECO:0000256" key="12">
    <source>
        <dbReference type="SAM" id="MobiDB-lite"/>
    </source>
</evidence>
<dbReference type="SUPFAM" id="SSF54695">
    <property type="entry name" value="POZ domain"/>
    <property type="match status" value="1"/>
</dbReference>
<dbReference type="SMART" id="SM00225">
    <property type="entry name" value="BTB"/>
    <property type="match status" value="1"/>
</dbReference>
<feature type="compositionally biased region" description="Polar residues" evidence="12">
    <location>
        <begin position="334"/>
        <end position="355"/>
    </location>
</feature>
<evidence type="ECO:0000256" key="5">
    <source>
        <dbReference type="ARBA" id="ARBA00022771"/>
    </source>
</evidence>
<keyword evidence="7" id="KW-0805">Transcription regulation</keyword>
<dbReference type="GO" id="GO:0000978">
    <property type="term" value="F:RNA polymerase II cis-regulatory region sequence-specific DNA binding"/>
    <property type="evidence" value="ECO:0007669"/>
    <property type="project" value="TreeGrafter"/>
</dbReference>
<dbReference type="AlphaFoldDB" id="A0A6P9BZN8"/>
<evidence type="ECO:0000313" key="17">
    <source>
        <dbReference type="RefSeq" id="XP_034277343.1"/>
    </source>
</evidence>
<reference evidence="17" key="1">
    <citation type="submission" date="2025-08" db="UniProtKB">
        <authorList>
            <consortium name="RefSeq"/>
        </authorList>
    </citation>
    <scope>IDENTIFICATION</scope>
    <source>
        <tissue evidence="17">Blood</tissue>
    </source>
</reference>
<gene>
    <name evidence="17" type="primary">ZBTB12</name>
</gene>
<comment type="subcellular location">
    <subcellularLocation>
        <location evidence="2">Nucleus</location>
    </subcellularLocation>
</comment>
<feature type="domain" description="C2H2-type" evidence="15">
    <location>
        <begin position="568"/>
        <end position="596"/>
    </location>
</feature>
<dbReference type="FunFam" id="3.30.160.60:FF:001450">
    <property type="entry name" value="zinc finger protein 774"/>
    <property type="match status" value="1"/>
</dbReference>
<dbReference type="Gene3D" id="3.30.710.10">
    <property type="entry name" value="Potassium Channel Kv1.1, Chain A"/>
    <property type="match status" value="1"/>
</dbReference>
<feature type="chain" id="PRO_5028204565" evidence="13">
    <location>
        <begin position="20"/>
        <end position="612"/>
    </location>
</feature>
<accession>A0A6P9BZN8</accession>
<evidence type="ECO:0000256" key="10">
    <source>
        <dbReference type="ARBA" id="ARBA00023242"/>
    </source>
</evidence>
<dbReference type="PROSITE" id="PS00028">
    <property type="entry name" value="ZINC_FINGER_C2H2_1"/>
    <property type="match status" value="3"/>
</dbReference>
<evidence type="ECO:0000313" key="16">
    <source>
        <dbReference type="Proteomes" id="UP001652622"/>
    </source>
</evidence>
<dbReference type="CDD" id="cd18203">
    <property type="entry name" value="BTB_POZ_ZBTB12"/>
    <property type="match status" value="1"/>
</dbReference>
<keyword evidence="13" id="KW-0732">Signal</keyword>
<evidence type="ECO:0000256" key="7">
    <source>
        <dbReference type="ARBA" id="ARBA00023015"/>
    </source>
</evidence>
<dbReference type="InterPro" id="IPR050457">
    <property type="entry name" value="ZnFinger_BTB_dom_contain"/>
</dbReference>
<evidence type="ECO:0000256" key="2">
    <source>
        <dbReference type="ARBA" id="ARBA00004123"/>
    </source>
</evidence>
<keyword evidence="5 11" id="KW-0863">Zinc-finger</keyword>
<keyword evidence="6" id="KW-0862">Zinc</keyword>
<dbReference type="SUPFAM" id="SSF57667">
    <property type="entry name" value="beta-beta-alpha zinc fingers"/>
    <property type="match status" value="2"/>
</dbReference>
<dbReference type="GO" id="GO:0008270">
    <property type="term" value="F:zinc ion binding"/>
    <property type="evidence" value="ECO:0007669"/>
    <property type="project" value="UniProtKB-KW"/>
</dbReference>
<evidence type="ECO:0000256" key="3">
    <source>
        <dbReference type="ARBA" id="ARBA00022723"/>
    </source>
</evidence>
<dbReference type="InterPro" id="IPR036236">
    <property type="entry name" value="Znf_C2H2_sf"/>
</dbReference>
<dbReference type="Proteomes" id="UP001652622">
    <property type="component" value="Unplaced"/>
</dbReference>
<keyword evidence="16" id="KW-1185">Reference proteome</keyword>
<sequence>MKFFLLLPTFFSLTLFGVSHPPPASSLFFYLADKYFWPFKEAPLIPFFWLAFPFFLGDLGPSPLLQERGNRDPVPVFFNPDPSASSILPLRVKVGHLARAKMASGVELLRFQLPGHEAATLRNMNQLRFEERFCDVTIVADSLKFRGHKVILAACSPFLRDQFLLNPSSELQVSLMHSAKIVADLLLSCYTGALEFAVRDIVNYLTAASYLQMEHVVEKCRNALSQFIEPKINLKEETSKFGGYRKFKSSSVVGCSTSSNKVHSRKRSIQRPVKLEFPLEEELEMKAEEEEEEQEEDFGYEDSVSDICIVKIESAMEVAQRQKKQQQQQQQQQMGTGWSKDTSPQQSWNKESSPQEAWDKELSPLPGWNKAESGDQEEPQVNSTVAEAIESSPESTPEKAQHGVVKASYSLSEDDVGKGLLIIPGGGYLEETSEAAAVAAECQSSSGGMGLVLAGLSGRPFSTFPVVGRGGSSGTLGGGSGISRIICCTKCEEVFQGVEKLVFHMRAHHFIFMCPRCGKQFNHSSNLNRHMNVHRGVKSHSCTICGKCFTQKSTLHDHMNLHSGERPYRCSYCDVRFAHKPAIRRHLKEQHGKTTAENVMEASVTEINVLIR</sequence>
<evidence type="ECO:0000259" key="15">
    <source>
        <dbReference type="PROSITE" id="PS50157"/>
    </source>
</evidence>
<feature type="domain" description="BTB" evidence="14">
    <location>
        <begin position="134"/>
        <end position="198"/>
    </location>
</feature>
<dbReference type="Pfam" id="PF00096">
    <property type="entry name" value="zf-C2H2"/>
    <property type="match status" value="2"/>
</dbReference>
<keyword evidence="10" id="KW-0539">Nucleus</keyword>
<feature type="domain" description="C2H2-type" evidence="15">
    <location>
        <begin position="512"/>
        <end position="539"/>
    </location>
</feature>
<keyword evidence="4" id="KW-0677">Repeat</keyword>